<dbReference type="Pfam" id="PF00171">
    <property type="entry name" value="Aldedh"/>
    <property type="match status" value="1"/>
</dbReference>
<dbReference type="UniPathway" id="UPA00098">
    <property type="reaction ID" value="UER00360"/>
</dbReference>
<dbReference type="InterPro" id="IPR016163">
    <property type="entry name" value="Ald_DH_C"/>
</dbReference>
<keyword evidence="5 7" id="KW-0560">Oxidoreductase</keyword>
<dbReference type="InterPro" id="IPR012134">
    <property type="entry name" value="Glu-5-SA_DH"/>
</dbReference>
<evidence type="ECO:0000256" key="6">
    <source>
        <dbReference type="ARBA" id="ARBA00049024"/>
    </source>
</evidence>
<dbReference type="GO" id="GO:0055129">
    <property type="term" value="P:L-proline biosynthetic process"/>
    <property type="evidence" value="ECO:0007669"/>
    <property type="project" value="UniProtKB-UniRule"/>
</dbReference>
<gene>
    <name evidence="7" type="primary">proA</name>
    <name evidence="9" type="ORF">FC75_GL001591</name>
</gene>
<evidence type="ECO:0000256" key="3">
    <source>
        <dbReference type="ARBA" id="ARBA00022650"/>
    </source>
</evidence>
<dbReference type="STRING" id="1423730.FC75_GL001591"/>
<dbReference type="PATRIC" id="fig|1423730.4.peg.1667"/>
<dbReference type="InterPro" id="IPR016162">
    <property type="entry name" value="Ald_DH_N"/>
</dbReference>
<dbReference type="GO" id="GO:0005737">
    <property type="term" value="C:cytoplasm"/>
    <property type="evidence" value="ECO:0007669"/>
    <property type="project" value="UniProtKB-SubCell"/>
</dbReference>
<evidence type="ECO:0000256" key="7">
    <source>
        <dbReference type="HAMAP-Rule" id="MF_00412"/>
    </source>
</evidence>
<comment type="subcellular location">
    <subcellularLocation>
        <location evidence="7">Cytoplasm</location>
    </subcellularLocation>
</comment>
<evidence type="ECO:0000256" key="1">
    <source>
        <dbReference type="ARBA" id="ARBA00004985"/>
    </source>
</evidence>
<dbReference type="GO" id="GO:0004350">
    <property type="term" value="F:glutamate-5-semialdehyde dehydrogenase activity"/>
    <property type="evidence" value="ECO:0007669"/>
    <property type="project" value="UniProtKB-UniRule"/>
</dbReference>
<dbReference type="FunFam" id="3.40.309.10:FF:000006">
    <property type="entry name" value="Gamma-glutamyl phosphate reductase"/>
    <property type="match status" value="1"/>
</dbReference>
<keyword evidence="3 7" id="KW-0641">Proline biosynthesis</keyword>
<evidence type="ECO:0000256" key="5">
    <source>
        <dbReference type="ARBA" id="ARBA00023002"/>
    </source>
</evidence>
<dbReference type="PROSITE" id="PS01223">
    <property type="entry name" value="PROA"/>
    <property type="match status" value="1"/>
</dbReference>
<comment type="catalytic activity">
    <reaction evidence="6 7">
        <text>L-glutamate 5-semialdehyde + phosphate + NADP(+) = L-glutamyl 5-phosphate + NADPH + H(+)</text>
        <dbReference type="Rhea" id="RHEA:19541"/>
        <dbReference type="ChEBI" id="CHEBI:15378"/>
        <dbReference type="ChEBI" id="CHEBI:43474"/>
        <dbReference type="ChEBI" id="CHEBI:57783"/>
        <dbReference type="ChEBI" id="CHEBI:58066"/>
        <dbReference type="ChEBI" id="CHEBI:58274"/>
        <dbReference type="ChEBI" id="CHEBI:58349"/>
        <dbReference type="EC" id="1.2.1.41"/>
    </reaction>
</comment>
<reference evidence="9 10" key="1">
    <citation type="journal article" date="2015" name="Genome Announc.">
        <title>Expanding the biotechnology potential of lactobacilli through comparative genomics of 213 strains and associated genera.</title>
        <authorList>
            <person name="Sun Z."/>
            <person name="Harris H.M."/>
            <person name="McCann A."/>
            <person name="Guo C."/>
            <person name="Argimon S."/>
            <person name="Zhang W."/>
            <person name="Yang X."/>
            <person name="Jeffery I.B."/>
            <person name="Cooney J.C."/>
            <person name="Kagawa T.F."/>
            <person name="Liu W."/>
            <person name="Song Y."/>
            <person name="Salvetti E."/>
            <person name="Wrobel A."/>
            <person name="Rasinkangas P."/>
            <person name="Parkhill J."/>
            <person name="Rea M.C."/>
            <person name="O'Sullivan O."/>
            <person name="Ritari J."/>
            <person name="Douillard F.P."/>
            <person name="Paul Ross R."/>
            <person name="Yang R."/>
            <person name="Briner A.E."/>
            <person name="Felis G.E."/>
            <person name="de Vos W.M."/>
            <person name="Barrangou R."/>
            <person name="Klaenhammer T.R."/>
            <person name="Caufield P.W."/>
            <person name="Cui Y."/>
            <person name="Zhang H."/>
            <person name="O'Toole P.W."/>
        </authorList>
    </citation>
    <scope>NUCLEOTIDE SEQUENCE [LARGE SCALE GENOMIC DNA]</scope>
    <source>
        <strain evidence="9 10">DSM 22697</strain>
    </source>
</reference>
<evidence type="ECO:0000313" key="9">
    <source>
        <dbReference type="EMBL" id="KRN22953.1"/>
    </source>
</evidence>
<dbReference type="GO" id="GO:0050661">
    <property type="term" value="F:NADP binding"/>
    <property type="evidence" value="ECO:0007669"/>
    <property type="project" value="InterPro"/>
</dbReference>
<evidence type="ECO:0000259" key="8">
    <source>
        <dbReference type="Pfam" id="PF00171"/>
    </source>
</evidence>
<dbReference type="Gene3D" id="3.40.605.10">
    <property type="entry name" value="Aldehyde Dehydrogenase, Chain A, domain 1"/>
    <property type="match status" value="1"/>
</dbReference>
<dbReference type="RefSeq" id="WP_056989406.1">
    <property type="nucleotide sequence ID" value="NZ_AYZJ01000029.1"/>
</dbReference>
<dbReference type="InterPro" id="IPR016161">
    <property type="entry name" value="Ald_DH/histidinol_DH"/>
</dbReference>
<dbReference type="SUPFAM" id="SSF53720">
    <property type="entry name" value="ALDH-like"/>
    <property type="match status" value="1"/>
</dbReference>
<keyword evidence="2 7" id="KW-0028">Amino-acid biosynthesis</keyword>
<dbReference type="CDD" id="cd07079">
    <property type="entry name" value="ALDH_F18-19_ProA-GPR"/>
    <property type="match status" value="1"/>
</dbReference>
<dbReference type="Proteomes" id="UP000050865">
    <property type="component" value="Unassembled WGS sequence"/>
</dbReference>
<dbReference type="InterPro" id="IPR015590">
    <property type="entry name" value="Aldehyde_DH_dom"/>
</dbReference>
<dbReference type="InterPro" id="IPR020593">
    <property type="entry name" value="G-glutamylP_reductase_CS"/>
</dbReference>
<evidence type="ECO:0000256" key="4">
    <source>
        <dbReference type="ARBA" id="ARBA00022857"/>
    </source>
</evidence>
<dbReference type="PANTHER" id="PTHR11063:SF8">
    <property type="entry name" value="DELTA-1-PYRROLINE-5-CARBOXYLATE SYNTHASE"/>
    <property type="match status" value="1"/>
</dbReference>
<dbReference type="PIRSF" id="PIRSF000151">
    <property type="entry name" value="GPR"/>
    <property type="match status" value="1"/>
</dbReference>
<feature type="domain" description="Aldehyde dehydrogenase" evidence="8">
    <location>
        <begin position="6"/>
        <end position="280"/>
    </location>
</feature>
<dbReference type="InterPro" id="IPR000965">
    <property type="entry name" value="GPR_dom"/>
</dbReference>
<organism evidence="9 10">
    <name type="scientific">Lacticaseibacillus camelliae DSM 22697 = JCM 13995</name>
    <dbReference type="NCBI Taxonomy" id="1423730"/>
    <lineage>
        <taxon>Bacteria</taxon>
        <taxon>Bacillati</taxon>
        <taxon>Bacillota</taxon>
        <taxon>Bacilli</taxon>
        <taxon>Lactobacillales</taxon>
        <taxon>Lactobacillaceae</taxon>
        <taxon>Lacticaseibacillus</taxon>
    </lineage>
</organism>
<comment type="function">
    <text evidence="7">Catalyzes the NADPH-dependent reduction of L-glutamate 5-phosphate into L-glutamate 5-semialdehyde and phosphate. The product spontaneously undergoes cyclization to form 1-pyrroline-5-carboxylate.</text>
</comment>
<sequence>MTDLVKMGEAAKAAAQQLAQLSSAEKNAALLTMAEALVSATPMILEANAADLAAASALPTKFTDRLRLTAVRVADMAAGLRAVAALDDPTAKADKGWRTEAGLFIVQQRVPLGVVGMIYEARPNVTVDAAGLTLKSGNAVILRGGKEALRSNIALAGVLRSALTQAGLPAAAVQLIEDPGRELATQMMHLTDYIDVLIPRGGAGLIRAVVQQATVPVIETGAGNCHIYVDQAANLTMATAIVVNAKVQRPSVCNAAEKLLIHRGVAAAYLPALARALQAHGVTLRGDAAARTIVPSMQPATAADWDTEYNDLIMAVKVVDSEDAAIGHINAHNTKHSETIVTDDYAAGEQFLSQVDAACVYVNASTRFTDGQEFGFGAEIGISTQKLHARGPMGLTALTTTKYQIRGNGQVRK</sequence>
<dbReference type="AlphaFoldDB" id="A0A0R2F320"/>
<protein>
    <recommendedName>
        <fullName evidence="7">Gamma-glutamyl phosphate reductase</fullName>
        <shortName evidence="7">GPR</shortName>
        <ecNumber evidence="7">1.2.1.41</ecNumber>
    </recommendedName>
    <alternativeName>
        <fullName evidence="7">Glutamate-5-semialdehyde dehydrogenase</fullName>
    </alternativeName>
    <alternativeName>
        <fullName evidence="7">Glutamyl-gamma-semialdehyde dehydrogenase</fullName>
        <shortName evidence="7">GSA dehydrogenase</shortName>
    </alternativeName>
</protein>
<dbReference type="EC" id="1.2.1.41" evidence="7"/>
<dbReference type="NCBIfam" id="NF001221">
    <property type="entry name" value="PRK00197.1"/>
    <property type="match status" value="1"/>
</dbReference>
<dbReference type="EMBL" id="AYZJ01000029">
    <property type="protein sequence ID" value="KRN22953.1"/>
    <property type="molecule type" value="Genomic_DNA"/>
</dbReference>
<dbReference type="PANTHER" id="PTHR11063">
    <property type="entry name" value="GLUTAMATE SEMIALDEHYDE DEHYDROGENASE"/>
    <property type="match status" value="1"/>
</dbReference>
<proteinExistence type="inferred from homology"/>
<keyword evidence="7" id="KW-0963">Cytoplasm</keyword>
<keyword evidence="10" id="KW-1185">Reference proteome</keyword>
<evidence type="ECO:0000313" key="10">
    <source>
        <dbReference type="Proteomes" id="UP000050865"/>
    </source>
</evidence>
<name>A0A0R2F320_9LACO</name>
<comment type="caution">
    <text evidence="9">The sequence shown here is derived from an EMBL/GenBank/DDBJ whole genome shotgun (WGS) entry which is preliminary data.</text>
</comment>
<dbReference type="Gene3D" id="3.40.309.10">
    <property type="entry name" value="Aldehyde Dehydrogenase, Chain A, domain 2"/>
    <property type="match status" value="1"/>
</dbReference>
<keyword evidence="4 7" id="KW-0521">NADP</keyword>
<accession>A0A0R2F320</accession>
<dbReference type="NCBIfam" id="TIGR00407">
    <property type="entry name" value="proA"/>
    <property type="match status" value="1"/>
</dbReference>
<dbReference type="HAMAP" id="MF_00412">
    <property type="entry name" value="ProA"/>
    <property type="match status" value="1"/>
</dbReference>
<evidence type="ECO:0000256" key="2">
    <source>
        <dbReference type="ARBA" id="ARBA00022605"/>
    </source>
</evidence>
<comment type="similarity">
    <text evidence="7">Belongs to the gamma-glutamyl phosphate reductase family.</text>
</comment>
<comment type="pathway">
    <text evidence="1 7">Amino-acid biosynthesis; L-proline biosynthesis; L-glutamate 5-semialdehyde from L-glutamate: step 2/2.</text>
</comment>